<comment type="caution">
    <text evidence="1">The sequence shown here is derived from an EMBL/GenBank/DDBJ whole genome shotgun (WGS) entry which is preliminary data.</text>
</comment>
<dbReference type="Proteomes" id="UP001500177">
    <property type="component" value="Unassembled WGS sequence"/>
</dbReference>
<reference evidence="2" key="1">
    <citation type="journal article" date="2019" name="Int. J. Syst. Evol. Microbiol.">
        <title>The Global Catalogue of Microorganisms (GCM) 10K type strain sequencing project: providing services to taxonomists for standard genome sequencing and annotation.</title>
        <authorList>
            <consortium name="The Broad Institute Genomics Platform"/>
            <consortium name="The Broad Institute Genome Sequencing Center for Infectious Disease"/>
            <person name="Wu L."/>
            <person name="Ma J."/>
        </authorList>
    </citation>
    <scope>NUCLEOTIDE SEQUENCE [LARGE SCALE GENOMIC DNA]</scope>
    <source>
        <strain evidence="2">JCM 13318</strain>
    </source>
</reference>
<dbReference type="InterPro" id="IPR018193">
    <property type="entry name" value="Glyc_kinase_flavodox-like_fold"/>
</dbReference>
<proteinExistence type="predicted"/>
<dbReference type="Pfam" id="PF02595">
    <property type="entry name" value="Gly_kinase"/>
    <property type="match status" value="1"/>
</dbReference>
<dbReference type="EMBL" id="BAAALX010000010">
    <property type="protein sequence ID" value="GAA1518845.1"/>
    <property type="molecule type" value="Genomic_DNA"/>
</dbReference>
<dbReference type="SUPFAM" id="SSF110738">
    <property type="entry name" value="Glycerate kinase I"/>
    <property type="match status" value="1"/>
</dbReference>
<dbReference type="Gene3D" id="3.90.1510.10">
    <property type="entry name" value="Glycerate kinase, domain 2"/>
    <property type="match status" value="1"/>
</dbReference>
<keyword evidence="2" id="KW-1185">Reference proteome</keyword>
<evidence type="ECO:0008006" key="3">
    <source>
        <dbReference type="Google" id="ProtNLM"/>
    </source>
</evidence>
<dbReference type="InterPro" id="IPR036129">
    <property type="entry name" value="Glycerate_kinase_sf"/>
</dbReference>
<evidence type="ECO:0000313" key="1">
    <source>
        <dbReference type="EMBL" id="GAA1518845.1"/>
    </source>
</evidence>
<dbReference type="InterPro" id="IPR004381">
    <property type="entry name" value="Glycerate_kinase"/>
</dbReference>
<protein>
    <recommendedName>
        <fullName evidence="3">Glycerate kinase</fullName>
    </recommendedName>
</protein>
<accession>A0ABP4L8Z5</accession>
<dbReference type="PANTHER" id="PTHR21599">
    <property type="entry name" value="GLYCERATE KINASE"/>
    <property type="match status" value="1"/>
</dbReference>
<name>A0ABP4L8Z5_9MICO</name>
<organism evidence="1 2">
    <name type="scientific">Brevibacterium permense</name>
    <dbReference type="NCBI Taxonomy" id="234834"/>
    <lineage>
        <taxon>Bacteria</taxon>
        <taxon>Bacillati</taxon>
        <taxon>Actinomycetota</taxon>
        <taxon>Actinomycetes</taxon>
        <taxon>Micrococcales</taxon>
        <taxon>Brevibacteriaceae</taxon>
        <taxon>Brevibacterium</taxon>
    </lineage>
</organism>
<dbReference type="PANTHER" id="PTHR21599:SF0">
    <property type="entry name" value="GLYCERATE KINASE"/>
    <property type="match status" value="1"/>
</dbReference>
<evidence type="ECO:0000313" key="2">
    <source>
        <dbReference type="Proteomes" id="UP001500177"/>
    </source>
</evidence>
<gene>
    <name evidence="1" type="ORF">GCM10009690_22430</name>
</gene>
<dbReference type="RefSeq" id="WP_173154728.1">
    <property type="nucleotide sequence ID" value="NZ_JABSSX010000004.1"/>
</dbReference>
<sequence>MSSIQILLAMDKFKGSLSASEASQSLHTGLTASAPEGTVHCRILPLADGGDGSVQAALQVGFTPLTVPVAGPAGTPAMTTVALNATTAVVEVATSSGLQMLPPGQLSPLDSNTLGFGQPVHAVLGQGARQVILSLGGSATTDGGAGRHAQRAGGTVSRLGRKSLYPTGATLKDNEWLGLLHDPVTSDPAVALPATPSTAKSPL</sequence>